<dbReference type="InParanoid" id="D1YXJ6"/>
<keyword evidence="3" id="KW-1185">Reference proteome</keyword>
<dbReference type="CDD" id="cd00090">
    <property type="entry name" value="HTH_ARSR"/>
    <property type="match status" value="1"/>
</dbReference>
<dbReference type="eggNOG" id="arCOG01687">
    <property type="taxonomic scope" value="Archaea"/>
</dbReference>
<reference evidence="3" key="3">
    <citation type="journal article" date="2011" name="PLoS ONE">
        <title>Genome sequence of a mesophilic hydrogenotrophic methanogen Methanocella paludicola, the first cultivated representative of the order Methanocellales.</title>
        <authorList>
            <person name="Sakai S."/>
            <person name="Takaki Y."/>
            <person name="Shimamura S."/>
            <person name="Sekine M."/>
            <person name="Tajima T."/>
            <person name="Kosugi H."/>
            <person name="Ichikawa N."/>
            <person name="Tasumi E."/>
            <person name="Hiraki A.T."/>
            <person name="Shimizu A."/>
            <person name="Kato Y."/>
            <person name="Nishiko R."/>
            <person name="Mori K."/>
            <person name="Fujita N."/>
            <person name="Imachi H."/>
            <person name="Takai K."/>
        </authorList>
    </citation>
    <scope>NUCLEOTIDE SEQUENCE [LARGE SCALE GENOMIC DNA]</scope>
    <source>
        <strain evidence="3">DSM 17711 / JCM 13418 / NBRC 101707 / SANAE</strain>
    </source>
</reference>
<feature type="domain" description="HTH arsR-type" evidence="1">
    <location>
        <begin position="25"/>
        <end position="101"/>
    </location>
</feature>
<dbReference type="InterPro" id="IPR036390">
    <property type="entry name" value="WH_DNA-bd_sf"/>
</dbReference>
<dbReference type="SUPFAM" id="SSF46785">
    <property type="entry name" value="Winged helix' DNA-binding domain"/>
    <property type="match status" value="1"/>
</dbReference>
<dbReference type="InterPro" id="IPR036388">
    <property type="entry name" value="WH-like_DNA-bd_sf"/>
</dbReference>
<dbReference type="SMART" id="SM00418">
    <property type="entry name" value="HTH_ARSR"/>
    <property type="match status" value="1"/>
</dbReference>
<evidence type="ECO:0000259" key="1">
    <source>
        <dbReference type="SMART" id="SM00418"/>
    </source>
</evidence>
<dbReference type="InterPro" id="IPR001845">
    <property type="entry name" value="HTH_ArsR_DNA-bd_dom"/>
</dbReference>
<name>D1YXJ6_METPS</name>
<sequence length="203" mass="23392">MPLKEKPADATPDVLVIDDPQDIRLIFSEKHNMVLKLVVEKEMSISDIARSLGINPGSAHYYLKELEKHGLVKQVRSEVKGGVVKKYYRAAARRILMDTPDFNRPQSSIPSADLTEHLLRSVEYLGYYVRPEDVEDAKDLLLRYDNRVKEMVFDLEKLGLGNVEDNAITLQNAYYLLLSIRSKNDPEMARIYSEFDKLFLRCE</sequence>
<dbReference type="GO" id="GO:0003677">
    <property type="term" value="F:DNA binding"/>
    <property type="evidence" value="ECO:0007669"/>
    <property type="project" value="InterPro"/>
</dbReference>
<dbReference type="GO" id="GO:0003700">
    <property type="term" value="F:DNA-binding transcription factor activity"/>
    <property type="evidence" value="ECO:0007669"/>
    <property type="project" value="InterPro"/>
</dbReference>
<dbReference type="InterPro" id="IPR005471">
    <property type="entry name" value="Tscrpt_reg_IclR_N"/>
</dbReference>
<dbReference type="STRING" id="304371.MCP_1096"/>
<evidence type="ECO:0000313" key="2">
    <source>
        <dbReference type="EMBL" id="BAI61168.1"/>
    </source>
</evidence>
<dbReference type="GeneID" id="8681108"/>
<dbReference type="EMBL" id="AP011532">
    <property type="protein sequence ID" value="BAI61168.1"/>
    <property type="molecule type" value="Genomic_DNA"/>
</dbReference>
<dbReference type="KEGG" id="mpd:MCP_1096"/>
<dbReference type="Proteomes" id="UP000001882">
    <property type="component" value="Chromosome"/>
</dbReference>
<evidence type="ECO:0000313" key="3">
    <source>
        <dbReference type="Proteomes" id="UP000001882"/>
    </source>
</evidence>
<proteinExistence type="predicted"/>
<reference evidence="2 3" key="2">
    <citation type="journal article" date="2008" name="Int. J. Syst. Evol. Microbiol.">
        <title>Methanocella paludicola gen. nov., sp. nov., a methane-producing archaeon, the first isolate of the lineage 'Rice Cluster I', and proposal of the new archaeal order Methanocellales ord. nov.</title>
        <authorList>
            <person name="Sakai S."/>
            <person name="Imachi H."/>
            <person name="Hanada S."/>
            <person name="Ohashi A."/>
            <person name="Harada H."/>
            <person name="Kamagata Y."/>
        </authorList>
    </citation>
    <scope>NUCLEOTIDE SEQUENCE [LARGE SCALE GENOMIC DNA]</scope>
    <source>
        <strain evidence="3">DSM 17711 / JCM 13418 / NBRC 101707 / SANAE</strain>
    </source>
</reference>
<gene>
    <name evidence="2" type="ordered locus">MCP_1096</name>
</gene>
<protein>
    <submittedName>
        <fullName evidence="2">ArsR family transcriptional regulator</fullName>
    </submittedName>
</protein>
<dbReference type="InterPro" id="IPR011991">
    <property type="entry name" value="ArsR-like_HTH"/>
</dbReference>
<dbReference type="Gene3D" id="1.10.10.10">
    <property type="entry name" value="Winged helix-like DNA-binding domain superfamily/Winged helix DNA-binding domain"/>
    <property type="match status" value="1"/>
</dbReference>
<dbReference type="OrthoDB" id="28610at2157"/>
<reference evidence="2 3" key="1">
    <citation type="journal article" date="2007" name="Appl. Environ. Microbiol.">
        <title>Isolation of key methanogens for global methane emission from rice paddy fields: a novel isolate affiliated with the clone cluster rice cluster I.</title>
        <authorList>
            <person name="Sakai S."/>
            <person name="Imachi H."/>
            <person name="Sekiguchi Y."/>
            <person name="Ohashi A."/>
            <person name="Harada H."/>
            <person name="Kamagata Y."/>
        </authorList>
    </citation>
    <scope>NUCLEOTIDE SEQUENCE [LARGE SCALE GENOMIC DNA]</scope>
    <source>
        <strain evidence="3">DSM 17711 / JCM 13418 / NBRC 101707 / SANAE</strain>
    </source>
</reference>
<dbReference type="Pfam" id="PF09339">
    <property type="entry name" value="HTH_IclR"/>
    <property type="match status" value="1"/>
</dbReference>
<dbReference type="RefSeq" id="WP_012899847.1">
    <property type="nucleotide sequence ID" value="NC_013665.1"/>
</dbReference>
<organism evidence="2 3">
    <name type="scientific">Methanocella paludicola (strain DSM 17711 / JCM 13418 / NBRC 101707 / SANAE)</name>
    <dbReference type="NCBI Taxonomy" id="304371"/>
    <lineage>
        <taxon>Archaea</taxon>
        <taxon>Methanobacteriati</taxon>
        <taxon>Methanobacteriota</taxon>
        <taxon>Stenosarchaea group</taxon>
        <taxon>Methanomicrobia</taxon>
        <taxon>Methanocellales</taxon>
        <taxon>Methanocellaceae</taxon>
        <taxon>Methanocella</taxon>
    </lineage>
</organism>
<accession>D1YXJ6</accession>
<dbReference type="AlphaFoldDB" id="D1YXJ6"/>